<name>A0A061B184_CYBFA</name>
<accession>A0A061B184</accession>
<feature type="compositionally biased region" description="Polar residues" evidence="1">
    <location>
        <begin position="162"/>
        <end position="172"/>
    </location>
</feature>
<gene>
    <name evidence="2" type="ORF">CYFA0S_12e01574g</name>
</gene>
<reference evidence="2" key="1">
    <citation type="journal article" date="2014" name="Genome Announc.">
        <title>Genome sequence of the yeast Cyberlindnera fabianii (Hansenula fabianii).</title>
        <authorList>
            <person name="Freel K.C."/>
            <person name="Sarilar V."/>
            <person name="Neuveglise C."/>
            <person name="Devillers H."/>
            <person name="Friedrich A."/>
            <person name="Schacherer J."/>
        </authorList>
    </citation>
    <scope>NUCLEOTIDE SEQUENCE</scope>
    <source>
        <strain evidence="2">YJS4271</strain>
    </source>
</reference>
<evidence type="ECO:0000256" key="1">
    <source>
        <dbReference type="SAM" id="MobiDB-lite"/>
    </source>
</evidence>
<sequence>MSQGVRYEHFSPHNVIHWQSSQVNHTRDNLYPNNLEPQQFSSQMPSSQPYTYHMAMQNFQHTSGPIYEALPLDQLLNHHQKHQDYFSYSPGEFATKVYHLCIPPHIEGHSYGGRSYPPHPGEYHNYSLQGQQYYGYQPLDPYSQPNPYQDKSSSRDAPPWMITTSSRESSLSGDHDIAPTTPKTLWQELETIRFPMEKLPSVQEFIRGATKDEDKKLQGRTSVMEHSGSVPFNPEYGKYAGNIPSISRASSNNWIEQLPPKLNPLAIEFLISPSSSSSTNGDKEVTQYQKAKRKHQEDKEPELTSSSRPPLKKVKKTLTFEFESHDALFFSKTAIDYDFIVKHLAHELPSEKIDESKAVQQFTVTQDDILRWCILEFLIGDIRMYDRRNIEGPLIHNTPENRFELSLKFCLRRRDTTKNITLDLTLLKPLSSKLDKDEIAINLGRILREELVNHRTNFLSKKRKWSSSRPHWGLGHEDELSIIDLKFSSE</sequence>
<organism evidence="2">
    <name type="scientific">Cyberlindnera fabianii</name>
    <name type="common">Yeast</name>
    <name type="synonym">Hansenula fabianii</name>
    <dbReference type="NCBI Taxonomy" id="36022"/>
    <lineage>
        <taxon>Eukaryota</taxon>
        <taxon>Fungi</taxon>
        <taxon>Dikarya</taxon>
        <taxon>Ascomycota</taxon>
        <taxon>Saccharomycotina</taxon>
        <taxon>Saccharomycetes</taxon>
        <taxon>Phaffomycetales</taxon>
        <taxon>Phaffomycetaceae</taxon>
        <taxon>Cyberlindnera</taxon>
    </lineage>
</organism>
<evidence type="ECO:0000313" key="2">
    <source>
        <dbReference type="EMBL" id="CDR43527.1"/>
    </source>
</evidence>
<dbReference type="AlphaFoldDB" id="A0A061B184"/>
<dbReference type="EMBL" id="LK052897">
    <property type="protein sequence ID" value="CDR43527.1"/>
    <property type="molecule type" value="Genomic_DNA"/>
</dbReference>
<feature type="region of interest" description="Disordered" evidence="1">
    <location>
        <begin position="135"/>
        <end position="180"/>
    </location>
</feature>
<feature type="region of interest" description="Disordered" evidence="1">
    <location>
        <begin position="273"/>
        <end position="310"/>
    </location>
</feature>
<dbReference type="VEuPathDB" id="FungiDB:BON22_5355"/>
<dbReference type="OrthoDB" id="10667748at2759"/>
<proteinExistence type="predicted"/>
<protein>
    <submittedName>
        <fullName evidence="2">CYFA0S12e01574g1_1</fullName>
    </submittedName>
</protein>